<name>A0A975S8G7_9MICC</name>
<keyword evidence="2" id="KW-1185">Reference proteome</keyword>
<sequence length="209" mass="23075">MSLTWNPGPEPVAQKFKAGWNVFAASCGHLWANEASYQAWFAHYLIGQFGIDRVGREVTINEKYFAHSPGVGEVRPDAVVARKPGIMIPHYANGEARSSDESGIGILKHLSVISELKVGASTASGLQRRSILADVLKLGRLLEEHSLNSPEADMPLAYVCVLDNHHRQTFDMDDLKAEVHEGRYHPDVRLLTASSSHRPVAPADRAMIW</sequence>
<dbReference type="AlphaFoldDB" id="A0A975S8G7"/>
<gene>
    <name evidence="1" type="ORF">KG104_08595</name>
</gene>
<proteinExistence type="predicted"/>
<reference evidence="1" key="1">
    <citation type="submission" date="2021-06" db="EMBL/GenBank/DDBJ databases">
        <title>Novel species in genus Arthrobacter.</title>
        <authorList>
            <person name="Zhang G."/>
        </authorList>
    </citation>
    <scope>NUCLEOTIDE SEQUENCE</scope>
    <source>
        <strain evidence="1">Zg-ZUI122</strain>
    </source>
</reference>
<dbReference type="RefSeq" id="WP_207346738.1">
    <property type="nucleotide sequence ID" value="NZ_CP076456.1"/>
</dbReference>
<organism evidence="1 2">
    <name type="scientific">Arthrobacter sunyaminii</name>
    <dbReference type="NCBI Taxonomy" id="2816859"/>
    <lineage>
        <taxon>Bacteria</taxon>
        <taxon>Bacillati</taxon>
        <taxon>Actinomycetota</taxon>
        <taxon>Actinomycetes</taxon>
        <taxon>Micrococcales</taxon>
        <taxon>Micrococcaceae</taxon>
        <taxon>Arthrobacter</taxon>
    </lineage>
</organism>
<evidence type="ECO:0000313" key="2">
    <source>
        <dbReference type="Proteomes" id="UP000680588"/>
    </source>
</evidence>
<dbReference type="KEGG" id="asun:KG104_08595"/>
<evidence type="ECO:0000313" key="1">
    <source>
        <dbReference type="EMBL" id="QWQ37743.1"/>
    </source>
</evidence>
<dbReference type="EMBL" id="CP076456">
    <property type="protein sequence ID" value="QWQ37743.1"/>
    <property type="molecule type" value="Genomic_DNA"/>
</dbReference>
<accession>A0A975S8G7</accession>
<dbReference type="Proteomes" id="UP000680588">
    <property type="component" value="Chromosome"/>
</dbReference>
<protein>
    <submittedName>
        <fullName evidence="1">Uncharacterized protein</fullName>
    </submittedName>
</protein>